<dbReference type="GO" id="GO:0005669">
    <property type="term" value="C:transcription factor TFIID complex"/>
    <property type="evidence" value="ECO:0007669"/>
    <property type="project" value="InterPro"/>
</dbReference>
<accession>A0A158RAQ5</accession>
<gene>
    <name evidence="7" type="ORF">TCLT_LOCUS474</name>
</gene>
<evidence type="ECO:0000256" key="5">
    <source>
        <dbReference type="PROSITE-ProRule" id="PRU00339"/>
    </source>
</evidence>
<dbReference type="PANTHER" id="PTHR16193">
    <property type="entry name" value="TETRATRICOPEPTIDE REPEAT PROTEIN 27"/>
    <property type="match status" value="1"/>
</dbReference>
<dbReference type="InterPro" id="IPR013105">
    <property type="entry name" value="TPR_2"/>
</dbReference>
<dbReference type="InterPro" id="IPR002885">
    <property type="entry name" value="PPR_rpt"/>
</dbReference>
<dbReference type="InterPro" id="IPR009072">
    <property type="entry name" value="Histone-fold"/>
</dbReference>
<evidence type="ECO:0000256" key="4">
    <source>
        <dbReference type="ARBA" id="ARBA00024020"/>
    </source>
</evidence>
<keyword evidence="2" id="KW-0677">Repeat</keyword>
<dbReference type="STRING" id="103827.A0A158RAQ5"/>
<dbReference type="EMBL" id="UYYF01000034">
    <property type="protein sequence ID" value="VDM95458.1"/>
    <property type="molecule type" value="Genomic_DNA"/>
</dbReference>
<dbReference type="CDD" id="cd07981">
    <property type="entry name" value="HFD_TAF12"/>
    <property type="match status" value="1"/>
</dbReference>
<name>A0A158RAQ5_THECL</name>
<dbReference type="InterPro" id="IPR044244">
    <property type="entry name" value="TTC27/Emw1"/>
</dbReference>
<protein>
    <recommendedName>
        <fullName evidence="1">Transcription initiation factor TFIID subunit 12</fullName>
    </recommendedName>
</protein>
<dbReference type="SMART" id="SM00028">
    <property type="entry name" value="TPR"/>
    <property type="match status" value="4"/>
</dbReference>
<reference evidence="9" key="1">
    <citation type="submission" date="2016-04" db="UniProtKB">
        <authorList>
            <consortium name="WormBaseParasite"/>
        </authorList>
    </citation>
    <scope>IDENTIFICATION</scope>
</reference>
<dbReference type="PANTHER" id="PTHR16193:SF0">
    <property type="entry name" value="TETRATRICOPEPTIDE REPEAT PROTEIN 27"/>
    <property type="match status" value="1"/>
</dbReference>
<feature type="domain" description="Transcription initiation factor TFIID subunit 12" evidence="6">
    <location>
        <begin position="837"/>
        <end position="908"/>
    </location>
</feature>
<dbReference type="Proteomes" id="UP000276776">
    <property type="component" value="Unassembled WGS sequence"/>
</dbReference>
<dbReference type="Pfam" id="PF03847">
    <property type="entry name" value="TFIID_20kDa"/>
    <property type="match status" value="1"/>
</dbReference>
<feature type="repeat" description="TPR" evidence="5">
    <location>
        <begin position="395"/>
        <end position="428"/>
    </location>
</feature>
<dbReference type="AlphaFoldDB" id="A0A158RAQ5"/>
<dbReference type="WBParaSite" id="TCLT_0000047301-mRNA-1">
    <property type="protein sequence ID" value="TCLT_0000047301-mRNA-1"/>
    <property type="gene ID" value="TCLT_0000047301"/>
</dbReference>
<evidence type="ECO:0000259" key="6">
    <source>
        <dbReference type="Pfam" id="PF03847"/>
    </source>
</evidence>
<organism evidence="9">
    <name type="scientific">Thelazia callipaeda</name>
    <name type="common">Oriental eyeworm</name>
    <name type="synonym">Parasitic nematode</name>
    <dbReference type="NCBI Taxonomy" id="103827"/>
    <lineage>
        <taxon>Eukaryota</taxon>
        <taxon>Metazoa</taxon>
        <taxon>Ecdysozoa</taxon>
        <taxon>Nematoda</taxon>
        <taxon>Chromadorea</taxon>
        <taxon>Rhabditida</taxon>
        <taxon>Spirurina</taxon>
        <taxon>Spiruromorpha</taxon>
        <taxon>Thelazioidea</taxon>
        <taxon>Thelaziidae</taxon>
        <taxon>Thelazia</taxon>
    </lineage>
</organism>
<dbReference type="InterPro" id="IPR003228">
    <property type="entry name" value="TFIID_TAF12_dom"/>
</dbReference>
<dbReference type="Gene3D" id="1.25.40.10">
    <property type="entry name" value="Tetratricopeptide repeat domain"/>
    <property type="match status" value="2"/>
</dbReference>
<evidence type="ECO:0000256" key="1">
    <source>
        <dbReference type="ARBA" id="ARBA00017484"/>
    </source>
</evidence>
<comment type="similarity">
    <text evidence="4">Belongs to the TTC27 family.</text>
</comment>
<dbReference type="SUPFAM" id="SSF48452">
    <property type="entry name" value="TPR-like"/>
    <property type="match status" value="1"/>
</dbReference>
<dbReference type="Pfam" id="PF07719">
    <property type="entry name" value="TPR_2"/>
    <property type="match status" value="1"/>
</dbReference>
<proteinExistence type="inferred from homology"/>
<feature type="repeat" description="TPR" evidence="5">
    <location>
        <begin position="463"/>
        <end position="496"/>
    </location>
</feature>
<keyword evidence="8" id="KW-1185">Reference proteome</keyword>
<dbReference type="InterPro" id="IPR011990">
    <property type="entry name" value="TPR-like_helical_dom_sf"/>
</dbReference>
<dbReference type="Pfam" id="PF01535">
    <property type="entry name" value="PPR"/>
    <property type="match status" value="1"/>
</dbReference>
<dbReference type="PROSITE" id="PS50005">
    <property type="entry name" value="TPR"/>
    <property type="match status" value="2"/>
</dbReference>
<sequence>QKSQYDHGISENEIENDLSFDCNLPYKFARSKLYLWLAKAILVENSGWLENGFEKSFLTCRLVLLWQYLLKDPAIQLKKILNTLVDIEIDSTTKAIAAEAYIERMYAHLMYGQVREAKNCLESAMNIIQIKVEMVGAMGRRTKFQTVLPQLIAVVKENGDLNQDAEENESVLPRSILLSDDSLLETVSIDSCDPSVTNGKFSSLSLACVLASCALEQKIQSTDDTVIEKCCSYLNEVIAQRRNWALQASALLQRSEFEKTRSRRVQRACMQLELLSELMVGTEDEVDDDISKKRLLLLLASGLKPFWYVQSAHAELLCSIGCTSEALAIYEKQENWNLVIQCYQSLGQLEKAERLVRDLLAKDNTRPAYWCLLGDILHDENAYEKAIEVSNGRSFQAHRSLGMLMLHRNIYDKSFTHLKRSLEIQPINANVWFNLGCCASKLEKWEESAKANRECVRYEPAHFQAWNNLAVAYERLNDLEKAKRLLKEALKLNFDSPKLRENYMVLCVRTHDISSAITSYHVLLDSNKQYKDEMILISITKMLLALKEEDEYSTKSLIDEMCGLLDKISSQQTCSSVIWECYADLKQPNLKSNIADYEVYGKLLERSFRSCYNKKDWYKNEASCLSVLKSAKKLLQSMEVLSKMKNGEKSTIKLNIRMTIQPVISSIEKSFGIDAVESSHCDLKKLVAEVKNFTETIMSSNEQAPTTSITSATLVTALPITVQAASNNSAAYANLSVGELLQKHRIATVPSRNAALPSITGNRFPIKPFSQHSCAESTLSQPSAFLQNGTDEDTSPNLEKKPIFSETASVEAFSAQMLHLQPNQVTASSETSLISSSHLDDLIRQIDPTSVLDDSVKVMLSDFVEDFVDQAFLLLIAVIDRSCKLARHRGSEKLETKDVEFVLRRYFNCSTFPSCGSEIRSNGLENIRKSADVLAHKQRMALIKKTLKKP</sequence>
<dbReference type="Gene3D" id="1.10.20.10">
    <property type="entry name" value="Histone, subunit A"/>
    <property type="match status" value="1"/>
</dbReference>
<dbReference type="OMA" id="KESTQCY"/>
<evidence type="ECO:0000313" key="7">
    <source>
        <dbReference type="EMBL" id="VDM95458.1"/>
    </source>
</evidence>
<dbReference type="SUPFAM" id="SSF47113">
    <property type="entry name" value="Histone-fold"/>
    <property type="match status" value="1"/>
</dbReference>
<dbReference type="InterPro" id="IPR019734">
    <property type="entry name" value="TPR_rpt"/>
</dbReference>
<keyword evidence="3 5" id="KW-0802">TPR repeat</keyword>
<evidence type="ECO:0000313" key="8">
    <source>
        <dbReference type="Proteomes" id="UP000276776"/>
    </source>
</evidence>
<evidence type="ECO:0000256" key="3">
    <source>
        <dbReference type="ARBA" id="ARBA00022803"/>
    </source>
</evidence>
<dbReference type="OrthoDB" id="1936594at2759"/>
<evidence type="ECO:0000256" key="2">
    <source>
        <dbReference type="ARBA" id="ARBA00022737"/>
    </source>
</evidence>
<evidence type="ECO:0000313" key="9">
    <source>
        <dbReference type="WBParaSite" id="TCLT_0000047301-mRNA-1"/>
    </source>
</evidence>
<reference evidence="7 8" key="2">
    <citation type="submission" date="2018-11" db="EMBL/GenBank/DDBJ databases">
        <authorList>
            <consortium name="Pathogen Informatics"/>
        </authorList>
    </citation>
    <scope>NUCLEOTIDE SEQUENCE [LARGE SCALE GENOMIC DNA]</scope>
</reference>
<dbReference type="GO" id="GO:0046982">
    <property type="term" value="F:protein heterodimerization activity"/>
    <property type="evidence" value="ECO:0007669"/>
    <property type="project" value="InterPro"/>
</dbReference>
<dbReference type="GO" id="GO:0006352">
    <property type="term" value="P:DNA-templated transcription initiation"/>
    <property type="evidence" value="ECO:0007669"/>
    <property type="project" value="InterPro"/>
</dbReference>